<keyword evidence="1" id="KW-0812">Transmembrane</keyword>
<keyword evidence="1" id="KW-1133">Transmembrane helix</keyword>
<reference evidence="2" key="2">
    <citation type="submission" date="2022-01" db="EMBL/GenBank/DDBJ databases">
        <authorList>
            <person name="Zhou L.Y."/>
        </authorList>
    </citation>
    <scope>NUCLEOTIDE SEQUENCE</scope>
    <source>
        <strain evidence="2">TLK-CK17</strain>
    </source>
</reference>
<sequence length="91" mass="9854">MASQFKQTLISTSVVGAVLGLLPAALLILFSVFDAGDDDGPAFVVRFDSSFQGYALMVFVGSVVISTVLFGLVPWLIHQTIAYFVARRRRA</sequence>
<dbReference type="EMBL" id="JAKJPO010000023">
    <property type="protein sequence ID" value="MCF7223820.1"/>
    <property type="molecule type" value="Genomic_DNA"/>
</dbReference>
<keyword evidence="3" id="KW-1185">Reference proteome</keyword>
<proteinExistence type="predicted"/>
<comment type="caution">
    <text evidence="2">The sequence shown here is derived from an EMBL/GenBank/DDBJ whole genome shotgun (WGS) entry which is preliminary data.</text>
</comment>
<organism evidence="2 3">
    <name type="scientific">Marilutibacter chinensis</name>
    <dbReference type="NCBI Taxonomy" id="2912247"/>
    <lineage>
        <taxon>Bacteria</taxon>
        <taxon>Pseudomonadati</taxon>
        <taxon>Pseudomonadota</taxon>
        <taxon>Gammaproteobacteria</taxon>
        <taxon>Lysobacterales</taxon>
        <taxon>Lysobacteraceae</taxon>
        <taxon>Marilutibacter</taxon>
    </lineage>
</organism>
<reference evidence="2" key="1">
    <citation type="submission" date="2022-01" db="EMBL/GenBank/DDBJ databases">
        <title>Lysobacter chinensis sp. nov., a bacterium isolated from cow dung compost.</title>
        <authorList>
            <person name="Liu Y."/>
        </authorList>
    </citation>
    <scope>NUCLEOTIDE SEQUENCE</scope>
    <source>
        <strain evidence="2">TLK-CK17</strain>
    </source>
</reference>
<accession>A0ABS9I051</accession>
<evidence type="ECO:0000256" key="1">
    <source>
        <dbReference type="SAM" id="Phobius"/>
    </source>
</evidence>
<protein>
    <submittedName>
        <fullName evidence="2">Uncharacterized protein</fullName>
    </submittedName>
</protein>
<dbReference type="Proteomes" id="UP001430796">
    <property type="component" value="Unassembled WGS sequence"/>
</dbReference>
<dbReference type="RefSeq" id="WP_237056974.1">
    <property type="nucleotide sequence ID" value="NZ_JAKJPO010000023.1"/>
</dbReference>
<name>A0ABS9I051_9GAMM</name>
<feature type="transmembrane region" description="Helical" evidence="1">
    <location>
        <begin position="12"/>
        <end position="33"/>
    </location>
</feature>
<feature type="transmembrane region" description="Helical" evidence="1">
    <location>
        <begin position="53"/>
        <end position="86"/>
    </location>
</feature>
<evidence type="ECO:0000313" key="3">
    <source>
        <dbReference type="Proteomes" id="UP001430796"/>
    </source>
</evidence>
<gene>
    <name evidence="2" type="ORF">L3V18_18890</name>
</gene>
<evidence type="ECO:0000313" key="2">
    <source>
        <dbReference type="EMBL" id="MCF7223820.1"/>
    </source>
</evidence>
<keyword evidence="1" id="KW-0472">Membrane</keyword>